<keyword evidence="1" id="KW-1133">Transmembrane helix</keyword>
<accession>A0A1I6WGJ2</accession>
<evidence type="ECO:0000313" key="3">
    <source>
        <dbReference type="Proteomes" id="UP000199392"/>
    </source>
</evidence>
<dbReference type="AlphaFoldDB" id="A0A1I6WGJ2"/>
<gene>
    <name evidence="2" type="ORF">SAMN04488050_12111</name>
</gene>
<evidence type="ECO:0000256" key="1">
    <source>
        <dbReference type="SAM" id="Phobius"/>
    </source>
</evidence>
<keyword evidence="1" id="KW-0812">Transmembrane</keyword>
<dbReference type="EMBL" id="FOZW01000021">
    <property type="protein sequence ID" value="SFT25130.1"/>
    <property type="molecule type" value="Genomic_DNA"/>
</dbReference>
<organism evidence="2 3">
    <name type="scientific">Alloyangia pacifica</name>
    <dbReference type="NCBI Taxonomy" id="311180"/>
    <lineage>
        <taxon>Bacteria</taxon>
        <taxon>Pseudomonadati</taxon>
        <taxon>Pseudomonadota</taxon>
        <taxon>Alphaproteobacteria</taxon>
        <taxon>Rhodobacterales</taxon>
        <taxon>Roseobacteraceae</taxon>
        <taxon>Alloyangia</taxon>
    </lineage>
</organism>
<sequence>MMIVLFLRGTVRAPRVMLALLGLMWIVCGAAYHWAYFTQINAAARGFALAFVIEGALLIAFAVTTDVRIYAGRDLRTALALATMVYGLALYSLVGWIGRQRGRRQLHRQLSPTCVTSNPVIGL</sequence>
<name>A0A1I6WGJ2_9RHOB</name>
<evidence type="ECO:0000313" key="2">
    <source>
        <dbReference type="EMBL" id="SFT25130.1"/>
    </source>
</evidence>
<feature type="transmembrane region" description="Helical" evidence="1">
    <location>
        <begin position="47"/>
        <end position="71"/>
    </location>
</feature>
<keyword evidence="3" id="KW-1185">Reference proteome</keyword>
<dbReference type="Proteomes" id="UP000199392">
    <property type="component" value="Unassembled WGS sequence"/>
</dbReference>
<feature type="transmembrane region" description="Helical" evidence="1">
    <location>
        <begin position="77"/>
        <end position="98"/>
    </location>
</feature>
<proteinExistence type="predicted"/>
<keyword evidence="1" id="KW-0472">Membrane</keyword>
<reference evidence="3" key="1">
    <citation type="submission" date="2016-10" db="EMBL/GenBank/DDBJ databases">
        <authorList>
            <person name="Varghese N."/>
            <person name="Submissions S."/>
        </authorList>
    </citation>
    <scope>NUCLEOTIDE SEQUENCE [LARGE SCALE GENOMIC DNA]</scope>
    <source>
        <strain evidence="3">DSM 26894</strain>
    </source>
</reference>
<feature type="transmembrane region" description="Helical" evidence="1">
    <location>
        <begin position="16"/>
        <end position="35"/>
    </location>
</feature>
<dbReference type="Pfam" id="PF19540">
    <property type="entry name" value="DUF6064"/>
    <property type="match status" value="1"/>
</dbReference>
<protein>
    <submittedName>
        <fullName evidence="2">Uncharacterized protein</fullName>
    </submittedName>
</protein>
<dbReference type="InterPro" id="IPR045708">
    <property type="entry name" value="DUF6064"/>
</dbReference>